<sequence>MHSHSAAYTITLYMLLLLTFSAVGISVQASYGGDVPTPSGATLYSVCGDASRGLLFSVGTDGTNGLVYRIIDLTSSGYELFVQQSPSIHGKKYISLRFYACKIMDDYLFVVGEAQRSATDWRGSIIVYSISTKNSVASRTYDIRRVSERFIDVEVRKVGDTYYIYALLITTGETDNVRLAYTSFSGASLETINSDVVGTGSGYGISVYGGYLGVLWRGSSNNLYLSVYSVLSGEPDSPTHVVVLQNFNGVWASATSYSEGFLIAAESSFYKVYFNGSLWVAETLATNAFSGTPYAVLVAEKNSTVAAYTLSQVESSTYITAIDLTKKTIAYIDIIAQAQLSNYGDATTTWVDSNNKIVSSETPSARPIMLCGAIDSLVYYDLTRGGSFPYPVPEPWLASLAVIIVTTVFIVVILGRGFRSSLPMSFAS</sequence>
<dbReference type="EMBL" id="DTFF01000048">
    <property type="protein sequence ID" value="HGI87893.1"/>
    <property type="molecule type" value="Genomic_DNA"/>
</dbReference>
<evidence type="ECO:0000313" key="2">
    <source>
        <dbReference type="EMBL" id="HGI87893.1"/>
    </source>
</evidence>
<keyword evidence="1" id="KW-0812">Transmembrane</keyword>
<proteinExistence type="predicted"/>
<keyword evidence="1" id="KW-0472">Membrane</keyword>
<accession>A0A7C4BCB4</accession>
<keyword evidence="1" id="KW-1133">Transmembrane helix</keyword>
<name>A0A7C4BCB4_9CREN</name>
<evidence type="ECO:0000256" key="1">
    <source>
        <dbReference type="SAM" id="Phobius"/>
    </source>
</evidence>
<comment type="caution">
    <text evidence="2">The sequence shown here is derived from an EMBL/GenBank/DDBJ whole genome shotgun (WGS) entry which is preliminary data.</text>
</comment>
<dbReference type="AlphaFoldDB" id="A0A7C4BCB4"/>
<feature type="transmembrane region" description="Helical" evidence="1">
    <location>
        <begin position="396"/>
        <end position="415"/>
    </location>
</feature>
<reference evidence="2" key="1">
    <citation type="journal article" date="2020" name="mSystems">
        <title>Genome- and Community-Level Interaction Insights into Carbon Utilization and Element Cycling Functions of Hydrothermarchaeota in Hydrothermal Sediment.</title>
        <authorList>
            <person name="Zhou Z."/>
            <person name="Liu Y."/>
            <person name="Xu W."/>
            <person name="Pan J."/>
            <person name="Luo Z.H."/>
            <person name="Li M."/>
        </authorList>
    </citation>
    <scope>NUCLEOTIDE SEQUENCE [LARGE SCALE GENOMIC DNA]</scope>
    <source>
        <strain evidence="2">SpSt-732</strain>
    </source>
</reference>
<organism evidence="2">
    <name type="scientific">Ignisphaera aggregans</name>
    <dbReference type="NCBI Taxonomy" id="334771"/>
    <lineage>
        <taxon>Archaea</taxon>
        <taxon>Thermoproteota</taxon>
        <taxon>Thermoprotei</taxon>
        <taxon>Desulfurococcales</taxon>
        <taxon>Desulfurococcaceae</taxon>
        <taxon>Ignisphaera</taxon>
    </lineage>
</organism>
<gene>
    <name evidence="2" type="ORF">ENV14_05865</name>
</gene>
<protein>
    <submittedName>
        <fullName evidence="2">Uncharacterized protein</fullName>
    </submittedName>
</protein>